<accession>A0AA96Y8K4</accession>
<dbReference type="KEGG" id="tog:HNI00_12585"/>
<dbReference type="RefSeq" id="WP_316786644.1">
    <property type="nucleotide sequence ID" value="NZ_CP053540.1"/>
</dbReference>
<dbReference type="InterPro" id="IPR012338">
    <property type="entry name" value="Beta-lactam/transpept-like"/>
</dbReference>
<dbReference type="PANTHER" id="PTHR30023:SF0">
    <property type="entry name" value="PENICILLIN-SENSITIVE CARBOXYPEPTIDASE A"/>
    <property type="match status" value="1"/>
</dbReference>
<dbReference type="SUPFAM" id="SSF56601">
    <property type="entry name" value="beta-lactamase/transpeptidase-like"/>
    <property type="match status" value="1"/>
</dbReference>
<keyword evidence="2" id="KW-0378">Hydrolase</keyword>
<dbReference type="InterPro" id="IPR000667">
    <property type="entry name" value="Peptidase_S13"/>
</dbReference>
<dbReference type="Pfam" id="PF02113">
    <property type="entry name" value="Peptidase_S13"/>
    <property type="match status" value="2"/>
</dbReference>
<name>A0AA96Y8K4_9CYAN</name>
<protein>
    <submittedName>
        <fullName evidence="5">D-alanyl-D-alanine carboxypeptidase</fullName>
    </submittedName>
</protein>
<dbReference type="GO" id="GO:0000270">
    <property type="term" value="P:peptidoglycan metabolic process"/>
    <property type="evidence" value="ECO:0007669"/>
    <property type="project" value="TreeGrafter"/>
</dbReference>
<evidence type="ECO:0000256" key="4">
    <source>
        <dbReference type="SAM" id="SignalP"/>
    </source>
</evidence>
<evidence type="ECO:0000256" key="1">
    <source>
        <dbReference type="ARBA" id="ARBA00006096"/>
    </source>
</evidence>
<feature type="region of interest" description="Disordered" evidence="3">
    <location>
        <begin position="420"/>
        <end position="441"/>
    </location>
</feature>
<organism evidence="5">
    <name type="scientific">Thermoleptolyngbya oregonensis NK1-22</name>
    <dbReference type="NCBI Taxonomy" id="2547457"/>
    <lineage>
        <taxon>Bacteria</taxon>
        <taxon>Bacillati</taxon>
        <taxon>Cyanobacteriota</taxon>
        <taxon>Cyanophyceae</taxon>
        <taxon>Oculatellales</taxon>
        <taxon>Oculatellaceae</taxon>
        <taxon>Thermoleptolyngbya</taxon>
    </lineage>
</organism>
<dbReference type="Gene3D" id="3.50.80.20">
    <property type="entry name" value="D-Ala-D-Ala carboxypeptidase C, peptidase S13"/>
    <property type="match status" value="1"/>
</dbReference>
<dbReference type="PRINTS" id="PR00922">
    <property type="entry name" value="DADACBPTASE3"/>
</dbReference>
<gene>
    <name evidence="5" type="ORF">HNI00_12585</name>
</gene>
<evidence type="ECO:0000256" key="2">
    <source>
        <dbReference type="ARBA" id="ARBA00022801"/>
    </source>
</evidence>
<keyword evidence="5" id="KW-0121">Carboxypeptidase</keyword>
<comment type="similarity">
    <text evidence="1">Belongs to the peptidase S13 family.</text>
</comment>
<dbReference type="PANTHER" id="PTHR30023">
    <property type="entry name" value="D-ALANYL-D-ALANINE CARBOXYPEPTIDASE"/>
    <property type="match status" value="1"/>
</dbReference>
<proteinExistence type="inferred from homology"/>
<keyword evidence="4" id="KW-0732">Signal</keyword>
<feature type="signal peptide" evidence="4">
    <location>
        <begin position="1"/>
        <end position="19"/>
    </location>
</feature>
<dbReference type="EMBL" id="CP053540">
    <property type="protein sequence ID" value="WOB43893.1"/>
    <property type="molecule type" value="Genomic_DNA"/>
</dbReference>
<dbReference type="AlphaFoldDB" id="A0AA96Y8K4"/>
<dbReference type="GO" id="GO:0004185">
    <property type="term" value="F:serine-type carboxypeptidase activity"/>
    <property type="evidence" value="ECO:0007669"/>
    <property type="project" value="InterPro"/>
</dbReference>
<reference evidence="5" key="1">
    <citation type="submission" date="2020-05" db="EMBL/GenBank/DDBJ databases">
        <authorList>
            <person name="Zhu T."/>
            <person name="Keshari N."/>
            <person name="Lu X."/>
        </authorList>
    </citation>
    <scope>NUCLEOTIDE SEQUENCE</scope>
    <source>
        <strain evidence="5">NK1-22</strain>
    </source>
</reference>
<feature type="chain" id="PRO_5041662795" evidence="4">
    <location>
        <begin position="20"/>
        <end position="441"/>
    </location>
</feature>
<keyword evidence="5" id="KW-0645">Protease</keyword>
<dbReference type="GO" id="GO:0006508">
    <property type="term" value="P:proteolysis"/>
    <property type="evidence" value="ECO:0007669"/>
    <property type="project" value="InterPro"/>
</dbReference>
<evidence type="ECO:0000313" key="5">
    <source>
        <dbReference type="EMBL" id="WOB43893.1"/>
    </source>
</evidence>
<evidence type="ECO:0000256" key="3">
    <source>
        <dbReference type="SAM" id="MobiDB-lite"/>
    </source>
</evidence>
<dbReference type="Gene3D" id="3.40.710.10">
    <property type="entry name" value="DD-peptidase/beta-lactamase superfamily"/>
    <property type="match status" value="1"/>
</dbReference>
<sequence length="441" mass="46514">MSALLGCLSVGLFPMGLLAAEQETAEPMQVVDWAGWKDGSWLEALVQPRLVQDPTAIAALRQHLLALEAMGMPASAQGIWVQSGSQILSEHKGLEPIPAASLTKIPTTLAALKTWGTSHTFNTTVGVTGPIENGVVRGDLVIQGGGDPLFVWEEAIALGNALEQRGIRRVEGNLVIAGNFAMNFKGDPQTAGALLRQGINADLWTGEAQTQYTQLPPGTPQPRVAIAGEVVSLAQPPAFTPVLQRRSLSLVQVLKAMNIFSNNFIADSVAQQLGGGSAVARTAAAAANIPTEEVRLINGSGLGEENQISPRAVVAMLTATQRSLQAEGLSVSDLFPVVGRERGTLGDRRITAGTPVKTGTLDRVSSLAGALPTRDRGVVWFAIIDIGTADLGSVRAEQDRLLQALVSQWGEATPVPAEIQPSDRLPIYQQQLGDPARNVPL</sequence>